<accession>A0A1M5XJD7</accession>
<dbReference type="Gene3D" id="3.40.50.11220">
    <property type="match status" value="1"/>
</dbReference>
<evidence type="ECO:0000313" key="4">
    <source>
        <dbReference type="EMBL" id="SHH99985.1"/>
    </source>
</evidence>
<evidence type="ECO:0000259" key="2">
    <source>
        <dbReference type="Pfam" id="PF11760"/>
    </source>
</evidence>
<reference evidence="4 5" key="1">
    <citation type="submission" date="2016-11" db="EMBL/GenBank/DDBJ databases">
        <authorList>
            <person name="Jaros S."/>
            <person name="Januszkiewicz K."/>
            <person name="Wedrychowicz H."/>
        </authorList>
    </citation>
    <scope>NUCLEOTIDE SEQUENCE [LARGE SCALE GENOMIC DNA]</scope>
    <source>
        <strain evidence="4 5">DSM 10068</strain>
    </source>
</reference>
<keyword evidence="4" id="KW-0456">Lyase</keyword>
<dbReference type="InterPro" id="IPR021745">
    <property type="entry name" value="CbiG_mid"/>
</dbReference>
<dbReference type="Pfam" id="PF01890">
    <property type="entry name" value="CbiG_C"/>
    <property type="match status" value="1"/>
</dbReference>
<evidence type="ECO:0000259" key="1">
    <source>
        <dbReference type="Pfam" id="PF01890"/>
    </source>
</evidence>
<proteinExistence type="predicted"/>
<evidence type="ECO:0000259" key="3">
    <source>
        <dbReference type="Pfam" id="PF11761"/>
    </source>
</evidence>
<dbReference type="OrthoDB" id="9781023at2"/>
<sequence length="333" mass="35168">MKIGLISFTAGGYNLGVRLCGSLEAAGHEAGLVRCGDEQLGVWTAEHFPGDNALIFIGAAGIAVRAVAPHVKSKTSDPAVLVVDDNAHFVVPLLSGHIGGANELAGAVAKLLEAIPVITTATDGGGIFAVDTWAVKQGLRIINPERIKRVSALLLAGETVGYRSLFPVVGTPPDGLIENTKKYDLSITFKTKGNPLALRLVPPILTLGVGCRKGVTAEELERGFAMLLSKASFYREAVVQVCSIDLKAEEPGLLEFCRANGFPFKTFSSAQLNAVKGNFTASEFVRKTTGTDNVCERSAVLGSGGTLLTRKDAGNGMTMAFAMAPYWVRFTEE</sequence>
<keyword evidence="5" id="KW-1185">Reference proteome</keyword>
<organism evidence="4 5">
    <name type="scientific">Sporobacter termitidis DSM 10068</name>
    <dbReference type="NCBI Taxonomy" id="1123282"/>
    <lineage>
        <taxon>Bacteria</taxon>
        <taxon>Bacillati</taxon>
        <taxon>Bacillota</taxon>
        <taxon>Clostridia</taxon>
        <taxon>Eubacteriales</taxon>
        <taxon>Oscillospiraceae</taxon>
        <taxon>Sporobacter</taxon>
    </lineage>
</organism>
<dbReference type="SUPFAM" id="SSF159672">
    <property type="entry name" value="CbiG N-terminal domain-like"/>
    <property type="match status" value="1"/>
</dbReference>
<dbReference type="Pfam" id="PF11761">
    <property type="entry name" value="CbiG_mid"/>
    <property type="match status" value="1"/>
</dbReference>
<feature type="domain" description="CobE/GbiG C-terminal" evidence="1">
    <location>
        <begin position="205"/>
        <end position="322"/>
    </location>
</feature>
<dbReference type="GO" id="GO:0016829">
    <property type="term" value="F:lyase activity"/>
    <property type="evidence" value="ECO:0007669"/>
    <property type="project" value="UniProtKB-KW"/>
</dbReference>
<dbReference type="Pfam" id="PF11760">
    <property type="entry name" value="CbiG_N"/>
    <property type="match status" value="1"/>
</dbReference>
<protein>
    <submittedName>
        <fullName evidence="4">Cobalt-precorrin 5A acetaldehyde-lyase</fullName>
    </submittedName>
</protein>
<dbReference type="GO" id="GO:0009236">
    <property type="term" value="P:cobalamin biosynthetic process"/>
    <property type="evidence" value="ECO:0007669"/>
    <property type="project" value="InterPro"/>
</dbReference>
<evidence type="ECO:0000313" key="5">
    <source>
        <dbReference type="Proteomes" id="UP000183995"/>
    </source>
</evidence>
<dbReference type="SUPFAM" id="SSF159664">
    <property type="entry name" value="CobE/GbiG C-terminal domain-like"/>
    <property type="match status" value="1"/>
</dbReference>
<feature type="domain" description="Cobalamin synthesis G N-terminal" evidence="2">
    <location>
        <begin position="44"/>
        <end position="123"/>
    </location>
</feature>
<dbReference type="PANTHER" id="PTHR37477:SF1">
    <property type="entry name" value="COBALT-PRECORRIN-5A HYDROLASE"/>
    <property type="match status" value="1"/>
</dbReference>
<dbReference type="Gene3D" id="3.30.420.180">
    <property type="entry name" value="CobE/GbiG C-terminal domain"/>
    <property type="match status" value="1"/>
</dbReference>
<dbReference type="STRING" id="1123282.SAMN02745823_01875"/>
<name>A0A1M5XJD7_9FIRM</name>
<dbReference type="AlphaFoldDB" id="A0A1M5XJD7"/>
<gene>
    <name evidence="4" type="ORF">SAMN02745823_01875</name>
</gene>
<feature type="domain" description="Cobalamin biosynthesis central region" evidence="3">
    <location>
        <begin position="128"/>
        <end position="169"/>
    </location>
</feature>
<dbReference type="InterPro" id="IPR036518">
    <property type="entry name" value="CobE/GbiG_C_sf"/>
</dbReference>
<dbReference type="InterPro" id="IPR052553">
    <property type="entry name" value="CbiG_hydrolase"/>
</dbReference>
<dbReference type="PANTHER" id="PTHR37477">
    <property type="entry name" value="COBALT-PRECORRIN-5A HYDROLASE"/>
    <property type="match status" value="1"/>
</dbReference>
<dbReference type="RefSeq" id="WP_073078056.1">
    <property type="nucleotide sequence ID" value="NZ_FQXV01000005.1"/>
</dbReference>
<dbReference type="InterPro" id="IPR002750">
    <property type="entry name" value="CobE/GbiG_C"/>
</dbReference>
<dbReference type="Proteomes" id="UP000183995">
    <property type="component" value="Unassembled WGS sequence"/>
</dbReference>
<dbReference type="EMBL" id="FQXV01000005">
    <property type="protein sequence ID" value="SHH99985.1"/>
    <property type="molecule type" value="Genomic_DNA"/>
</dbReference>
<dbReference type="InterPro" id="IPR021744">
    <property type="entry name" value="CbiG_N"/>
</dbReference>
<dbReference type="InterPro" id="IPR038029">
    <property type="entry name" value="GbiG_N_sf"/>
</dbReference>